<accession>A0A829YCZ6</accession>
<dbReference type="NCBIfam" id="TIGR03725">
    <property type="entry name" value="T6A_YeaZ"/>
    <property type="match status" value="1"/>
</dbReference>
<dbReference type="PANTHER" id="PTHR11735:SF11">
    <property type="entry name" value="TRNA THREONYLCARBAMOYLADENOSINE BIOSYNTHESIS PROTEIN TSAB"/>
    <property type="match status" value="1"/>
</dbReference>
<dbReference type="PANTHER" id="PTHR11735">
    <property type="entry name" value="TRNA N6-ADENOSINE THREONYLCARBAMOYLTRANSFERASE"/>
    <property type="match status" value="1"/>
</dbReference>
<dbReference type="SUPFAM" id="SSF53067">
    <property type="entry name" value="Actin-like ATPase domain"/>
    <property type="match status" value="2"/>
</dbReference>
<dbReference type="Pfam" id="PF00814">
    <property type="entry name" value="TsaD"/>
    <property type="match status" value="1"/>
</dbReference>
<comment type="similarity">
    <text evidence="2">Belongs to the KAE1 / TsaD family. TsaB subfamily.</text>
</comment>
<dbReference type="GO" id="GO:0005829">
    <property type="term" value="C:cytosol"/>
    <property type="evidence" value="ECO:0007669"/>
    <property type="project" value="TreeGrafter"/>
</dbReference>
<feature type="domain" description="Gcp-like" evidence="7">
    <location>
        <begin position="37"/>
        <end position="151"/>
    </location>
</feature>
<evidence type="ECO:0000256" key="5">
    <source>
        <dbReference type="ARBA" id="ARBA00022694"/>
    </source>
</evidence>
<protein>
    <recommendedName>
        <fullName evidence="3">tRNA threonylcarbamoyladenosine biosynthesis protein TsaB</fullName>
    </recommendedName>
    <alternativeName>
        <fullName evidence="6">t(6)A37 threonylcarbamoyladenosine biosynthesis protein TsaB</fullName>
    </alternativeName>
</protein>
<sequence>MRLLAIDTATERCSVALRLDGKVIERSSEQPRGAADLVLPMVDSVLQEAGVRLADLDGIAYGRGPGAFTGVRIGVGVVQGLAFGVGLQTVGISNLAAVAQQVAQPGDRILVCMDARMDQVYWSSFAREHGADLVTPLSAERVDAPDAVVDGNYTVVAGTGFKAYPQLRARLATGDRIVHEAALPKASDIALLAEAEFRAGRARPAAEAEPVYVRDQVAHVKGA</sequence>
<keyword evidence="4" id="KW-0963">Cytoplasm</keyword>
<evidence type="ECO:0000256" key="1">
    <source>
        <dbReference type="ARBA" id="ARBA00004496"/>
    </source>
</evidence>
<dbReference type="InterPro" id="IPR022496">
    <property type="entry name" value="T6A_TsaB"/>
</dbReference>
<evidence type="ECO:0000256" key="6">
    <source>
        <dbReference type="ARBA" id="ARBA00032446"/>
    </source>
</evidence>
<dbReference type="InterPro" id="IPR043129">
    <property type="entry name" value="ATPase_NBD"/>
</dbReference>
<reference evidence="9" key="1">
    <citation type="submission" date="2020-01" db="EMBL/GenBank/DDBJ databases">
        <title>'Steroidobacter agaridevorans' sp. nov., agar-degrading bacteria isolated from rhizosphere soils.</title>
        <authorList>
            <person name="Ikenaga M."/>
            <person name="Kataoka M."/>
            <person name="Murouchi A."/>
            <person name="Katsuragi S."/>
            <person name="Sakai M."/>
        </authorList>
    </citation>
    <scope>NUCLEOTIDE SEQUENCE [LARGE SCALE GENOMIC DNA]</scope>
    <source>
        <strain evidence="9">YU21-B</strain>
    </source>
</reference>
<evidence type="ECO:0000313" key="8">
    <source>
        <dbReference type="EMBL" id="GFE80721.1"/>
    </source>
</evidence>
<keyword evidence="9" id="KW-1185">Reference proteome</keyword>
<dbReference type="CDD" id="cd24032">
    <property type="entry name" value="ASKHA_NBD_TsaB"/>
    <property type="match status" value="1"/>
</dbReference>
<proteinExistence type="inferred from homology"/>
<comment type="subcellular location">
    <subcellularLocation>
        <location evidence="1">Cytoplasm</location>
    </subcellularLocation>
</comment>
<evidence type="ECO:0000256" key="3">
    <source>
        <dbReference type="ARBA" id="ARBA00019012"/>
    </source>
</evidence>
<evidence type="ECO:0000313" key="9">
    <source>
        <dbReference type="Proteomes" id="UP000445000"/>
    </source>
</evidence>
<dbReference type="Proteomes" id="UP000445000">
    <property type="component" value="Unassembled WGS sequence"/>
</dbReference>
<dbReference type="Gene3D" id="3.30.420.40">
    <property type="match status" value="2"/>
</dbReference>
<dbReference type="InterPro" id="IPR000905">
    <property type="entry name" value="Gcp-like_dom"/>
</dbReference>
<comment type="caution">
    <text evidence="8">The sequence shown here is derived from an EMBL/GenBank/DDBJ whole genome shotgun (WGS) entry which is preliminary data.</text>
</comment>
<dbReference type="AlphaFoldDB" id="A0A829YCZ6"/>
<keyword evidence="5" id="KW-0819">tRNA processing</keyword>
<evidence type="ECO:0000259" key="7">
    <source>
        <dbReference type="Pfam" id="PF00814"/>
    </source>
</evidence>
<evidence type="ECO:0000256" key="2">
    <source>
        <dbReference type="ARBA" id="ARBA00010493"/>
    </source>
</evidence>
<dbReference type="GO" id="GO:0002949">
    <property type="term" value="P:tRNA threonylcarbamoyladenosine modification"/>
    <property type="evidence" value="ECO:0007669"/>
    <property type="project" value="InterPro"/>
</dbReference>
<organism evidence="8 9">
    <name type="scientific">Steroidobacter agaridevorans</name>
    <dbReference type="NCBI Taxonomy" id="2695856"/>
    <lineage>
        <taxon>Bacteria</taxon>
        <taxon>Pseudomonadati</taxon>
        <taxon>Pseudomonadota</taxon>
        <taxon>Gammaproteobacteria</taxon>
        <taxon>Steroidobacterales</taxon>
        <taxon>Steroidobacteraceae</taxon>
        <taxon>Steroidobacter</taxon>
    </lineage>
</organism>
<evidence type="ECO:0000256" key="4">
    <source>
        <dbReference type="ARBA" id="ARBA00022490"/>
    </source>
</evidence>
<dbReference type="FunFam" id="3.30.420.40:FF:000097">
    <property type="entry name" value="tRNA threonylcarbamoyladenosine biosynthesis protein TsaB"/>
    <property type="match status" value="1"/>
</dbReference>
<dbReference type="RefSeq" id="WP_161812369.1">
    <property type="nucleotide sequence ID" value="NZ_BLJN01000002.1"/>
</dbReference>
<dbReference type="EMBL" id="BLJN01000002">
    <property type="protein sequence ID" value="GFE80721.1"/>
    <property type="molecule type" value="Genomic_DNA"/>
</dbReference>
<name>A0A829YCZ6_9GAMM</name>
<gene>
    <name evidence="8" type="primary">tsaB</name>
    <name evidence="8" type="ORF">GCM10011487_27210</name>
</gene>